<evidence type="ECO:0000313" key="4">
    <source>
        <dbReference type="EMBL" id="MDN0024818.1"/>
    </source>
</evidence>
<keyword evidence="4" id="KW-0378">Hydrolase</keyword>
<reference evidence="4" key="1">
    <citation type="submission" date="2023-06" db="EMBL/GenBank/DDBJ databases">
        <authorList>
            <person name="Zeman M."/>
            <person name="Kubasova T."/>
            <person name="Jahodarova E."/>
            <person name="Nykrynova M."/>
            <person name="Rychlik I."/>
        </authorList>
    </citation>
    <scope>NUCLEOTIDE SEQUENCE</scope>
    <source>
        <strain evidence="4">ET15</strain>
        <strain evidence="3">ET37</strain>
    </source>
</reference>
<dbReference type="InterPro" id="IPR029058">
    <property type="entry name" value="AB_hydrolase_fold"/>
</dbReference>
<dbReference type="PANTHER" id="PTHR43265">
    <property type="entry name" value="ESTERASE ESTD"/>
    <property type="match status" value="1"/>
</dbReference>
<dbReference type="GO" id="GO:0052689">
    <property type="term" value="F:carboxylic ester hydrolase activity"/>
    <property type="evidence" value="ECO:0007669"/>
    <property type="project" value="TreeGrafter"/>
</dbReference>
<name>A0AAW7JN54_9BACT</name>
<keyword evidence="5" id="KW-1185">Reference proteome</keyword>
<dbReference type="Proteomes" id="UP001167831">
    <property type="component" value="Unassembled WGS sequence"/>
</dbReference>
<protein>
    <submittedName>
        <fullName evidence="4">Alpha/beta fold hydrolase</fullName>
    </submittedName>
</protein>
<organism evidence="4 6">
    <name type="scientific">Leyella lascolaii</name>
    <dbReference type="NCBI Taxonomy" id="1776379"/>
    <lineage>
        <taxon>Bacteria</taxon>
        <taxon>Pseudomonadati</taxon>
        <taxon>Bacteroidota</taxon>
        <taxon>Bacteroidia</taxon>
        <taxon>Bacteroidales</taxon>
        <taxon>Prevotellaceae</taxon>
        <taxon>Leyella</taxon>
    </lineage>
</organism>
<dbReference type="RefSeq" id="WP_289824847.1">
    <property type="nucleotide sequence ID" value="NZ_JAUEIE010000003.1"/>
</dbReference>
<evidence type="ECO:0000313" key="5">
    <source>
        <dbReference type="Proteomes" id="UP001167831"/>
    </source>
</evidence>
<dbReference type="Pfam" id="PF12146">
    <property type="entry name" value="Hydrolase_4"/>
    <property type="match status" value="1"/>
</dbReference>
<gene>
    <name evidence="3" type="ORF">QVN81_04155</name>
    <name evidence="4" type="ORF">QVN84_04690</name>
</gene>
<dbReference type="Proteomes" id="UP001168478">
    <property type="component" value="Unassembled WGS sequence"/>
</dbReference>
<evidence type="ECO:0000259" key="2">
    <source>
        <dbReference type="Pfam" id="PF12146"/>
    </source>
</evidence>
<dbReference type="InterPro" id="IPR022742">
    <property type="entry name" value="Hydrolase_4"/>
</dbReference>
<keyword evidence="1" id="KW-0732">Signal</keyword>
<evidence type="ECO:0000313" key="6">
    <source>
        <dbReference type="Proteomes" id="UP001168478"/>
    </source>
</evidence>
<dbReference type="EMBL" id="JAUEIF010000003">
    <property type="protein sequence ID" value="MDN0024818.1"/>
    <property type="molecule type" value="Genomic_DNA"/>
</dbReference>
<dbReference type="InterPro" id="IPR053145">
    <property type="entry name" value="AB_hydrolase_Est10"/>
</dbReference>
<dbReference type="Gene3D" id="3.40.50.1820">
    <property type="entry name" value="alpha/beta hydrolase"/>
    <property type="match status" value="1"/>
</dbReference>
<feature type="chain" id="PRO_5043835264" evidence="1">
    <location>
        <begin position="21"/>
        <end position="416"/>
    </location>
</feature>
<dbReference type="SUPFAM" id="SSF53474">
    <property type="entry name" value="alpha/beta-Hydrolases"/>
    <property type="match status" value="1"/>
</dbReference>
<dbReference type="EMBL" id="JAUEIE010000003">
    <property type="protein sequence ID" value="MDN0022219.1"/>
    <property type="molecule type" value="Genomic_DNA"/>
</dbReference>
<proteinExistence type="predicted"/>
<dbReference type="AlphaFoldDB" id="A0AAW7JN54"/>
<evidence type="ECO:0000313" key="3">
    <source>
        <dbReference type="EMBL" id="MDN0022219.1"/>
    </source>
</evidence>
<reference evidence="4" key="2">
    <citation type="submission" date="2023-08" db="EMBL/GenBank/DDBJ databases">
        <title>Identification and characterization of horizontal gene transfer across gut microbiota members of farm animals based on homology search.</title>
        <authorList>
            <person name="Schwarzerova J."/>
            <person name="Nykrynova M."/>
            <person name="Jureckova K."/>
            <person name="Cejkova D."/>
            <person name="Rychlik I."/>
        </authorList>
    </citation>
    <scope>NUCLEOTIDE SEQUENCE</scope>
    <source>
        <strain evidence="4">ET15</strain>
        <strain evidence="3">ET37</strain>
    </source>
</reference>
<dbReference type="PANTHER" id="PTHR43265:SF1">
    <property type="entry name" value="ESTERASE ESTD"/>
    <property type="match status" value="1"/>
</dbReference>
<comment type="caution">
    <text evidence="4">The sequence shown here is derived from an EMBL/GenBank/DDBJ whole genome shotgun (WGS) entry which is preliminary data.</text>
</comment>
<feature type="signal peptide" evidence="1">
    <location>
        <begin position="1"/>
        <end position="20"/>
    </location>
</feature>
<sequence length="416" mass="44698">MRTVLASISALLLATAADMAAQTPDGQWSGRLVLGQGKELPLVLNIATGDDGKPRCTLDSPMQGAEGIKAEVNILTEDSLNITFPDIAAKYEGHVSGDSITGRFTQMGMPLRLDLRRGGLVTDRPQTPQPPFAYSTREVSFENREAGAVLSGTLTLPECYDGKKPVPVVVMVSGSGLQNRDEELFGHKPFLVLADRLARSGIASLRYDDRGTGKSTGDAAGATTIDFMKDAAAATEMLRGMDVRFSRIGVAGHSEGALIAFMLAADGKADFIVSMAGPGVRGDTIIAGQNNDALMRMGRPANVSAADVRIQAGRSGNAWLEFFTGYDPADVIASTTCPAMVINGTKDTQVRPRLNLDRIRNLLPHNRKNMIREYDGLNHLFQHCTTGYADEYGAIEETMSEEVMKDIAGWINSLDE</sequence>
<accession>A0AAW7JN54</accession>
<evidence type="ECO:0000256" key="1">
    <source>
        <dbReference type="SAM" id="SignalP"/>
    </source>
</evidence>
<feature type="domain" description="Serine aminopeptidase S33" evidence="2">
    <location>
        <begin position="193"/>
        <end position="271"/>
    </location>
</feature>